<dbReference type="InterPro" id="IPR002100">
    <property type="entry name" value="TF_MADSbox"/>
</dbReference>
<accession>A0A2T7DZV8</accession>
<feature type="region of interest" description="Disordered" evidence="6">
    <location>
        <begin position="338"/>
        <end position="368"/>
    </location>
</feature>
<dbReference type="Gramene" id="PUZ61115">
    <property type="protein sequence ID" value="PUZ61115"/>
    <property type="gene ID" value="GQ55_4G247700"/>
</dbReference>
<keyword evidence="4" id="KW-0804">Transcription</keyword>
<organism evidence="8 9">
    <name type="scientific">Panicum hallii var. hallii</name>
    <dbReference type="NCBI Taxonomy" id="1504633"/>
    <lineage>
        <taxon>Eukaryota</taxon>
        <taxon>Viridiplantae</taxon>
        <taxon>Streptophyta</taxon>
        <taxon>Embryophyta</taxon>
        <taxon>Tracheophyta</taxon>
        <taxon>Spermatophyta</taxon>
        <taxon>Magnoliopsida</taxon>
        <taxon>Liliopsida</taxon>
        <taxon>Poales</taxon>
        <taxon>Poaceae</taxon>
        <taxon>PACMAD clade</taxon>
        <taxon>Panicoideae</taxon>
        <taxon>Panicodae</taxon>
        <taxon>Paniceae</taxon>
        <taxon>Panicinae</taxon>
        <taxon>Panicum</taxon>
        <taxon>Panicum sect. Panicum</taxon>
    </lineage>
</organism>
<dbReference type="PROSITE" id="PS50066">
    <property type="entry name" value="MADS_BOX_2"/>
    <property type="match status" value="1"/>
</dbReference>
<dbReference type="SUPFAM" id="SSF55455">
    <property type="entry name" value="SRF-like"/>
    <property type="match status" value="1"/>
</dbReference>
<evidence type="ECO:0000313" key="8">
    <source>
        <dbReference type="EMBL" id="PUZ61115.1"/>
    </source>
</evidence>
<dbReference type="Pfam" id="PF00319">
    <property type="entry name" value="SRF-TF"/>
    <property type="match status" value="1"/>
</dbReference>
<dbReference type="EMBL" id="CM009752">
    <property type="protein sequence ID" value="PUZ61115.1"/>
    <property type="molecule type" value="Genomic_DNA"/>
</dbReference>
<gene>
    <name evidence="8" type="ORF">GQ55_4G247700</name>
</gene>
<evidence type="ECO:0000256" key="2">
    <source>
        <dbReference type="ARBA" id="ARBA00023015"/>
    </source>
</evidence>
<dbReference type="Proteomes" id="UP000244336">
    <property type="component" value="Chromosome 4"/>
</dbReference>
<dbReference type="SMART" id="SM00432">
    <property type="entry name" value="MADS"/>
    <property type="match status" value="1"/>
</dbReference>
<evidence type="ECO:0000256" key="1">
    <source>
        <dbReference type="ARBA" id="ARBA00004123"/>
    </source>
</evidence>
<reference evidence="8 9" key="1">
    <citation type="submission" date="2018-04" db="EMBL/GenBank/DDBJ databases">
        <title>WGS assembly of Panicum hallii var. hallii HAL2.</title>
        <authorList>
            <person name="Lovell J."/>
            <person name="Jenkins J."/>
            <person name="Lowry D."/>
            <person name="Mamidi S."/>
            <person name="Sreedasyam A."/>
            <person name="Weng X."/>
            <person name="Barry K."/>
            <person name="Bonette J."/>
            <person name="Campitelli B."/>
            <person name="Daum C."/>
            <person name="Gordon S."/>
            <person name="Gould B."/>
            <person name="Lipzen A."/>
            <person name="MacQueen A."/>
            <person name="Palacio-Mejia J."/>
            <person name="Plott C."/>
            <person name="Shakirov E."/>
            <person name="Shu S."/>
            <person name="Yoshinaga Y."/>
            <person name="Zane M."/>
            <person name="Rokhsar D."/>
            <person name="Grimwood J."/>
            <person name="Schmutz J."/>
            <person name="Juenger T."/>
        </authorList>
    </citation>
    <scope>NUCLEOTIDE SEQUENCE [LARGE SCALE GENOMIC DNA]</scope>
    <source>
        <strain evidence="9">cv. HAL2</strain>
    </source>
</reference>
<dbReference type="InterPro" id="IPR050142">
    <property type="entry name" value="MADS-box/MEF2_TF"/>
</dbReference>
<dbReference type="InterPro" id="IPR036879">
    <property type="entry name" value="TF_MADSbox_sf"/>
</dbReference>
<dbReference type="PANTHER" id="PTHR48019">
    <property type="entry name" value="SERUM RESPONSE FACTOR HOMOLOG"/>
    <property type="match status" value="1"/>
</dbReference>
<keyword evidence="3" id="KW-0238">DNA-binding</keyword>
<keyword evidence="9" id="KW-1185">Reference proteome</keyword>
<keyword evidence="2" id="KW-0805">Transcription regulation</keyword>
<proteinExistence type="predicted"/>
<dbReference type="AlphaFoldDB" id="A0A2T7DZV8"/>
<dbReference type="GO" id="GO:0005634">
    <property type="term" value="C:nucleus"/>
    <property type="evidence" value="ECO:0007669"/>
    <property type="project" value="UniProtKB-SubCell"/>
</dbReference>
<evidence type="ECO:0000256" key="3">
    <source>
        <dbReference type="ARBA" id="ARBA00023125"/>
    </source>
</evidence>
<dbReference type="PRINTS" id="PR00404">
    <property type="entry name" value="MADSDOMAIN"/>
</dbReference>
<keyword evidence="5" id="KW-0539">Nucleus</keyword>
<evidence type="ECO:0000259" key="7">
    <source>
        <dbReference type="PROSITE" id="PS50066"/>
    </source>
</evidence>
<evidence type="ECO:0000256" key="6">
    <source>
        <dbReference type="SAM" id="MobiDB-lite"/>
    </source>
</evidence>
<dbReference type="GO" id="GO:0046983">
    <property type="term" value="F:protein dimerization activity"/>
    <property type="evidence" value="ECO:0007669"/>
    <property type="project" value="InterPro"/>
</dbReference>
<evidence type="ECO:0000256" key="4">
    <source>
        <dbReference type="ARBA" id="ARBA00023163"/>
    </source>
</evidence>
<dbReference type="CDD" id="cd00120">
    <property type="entry name" value="MADS"/>
    <property type="match status" value="1"/>
</dbReference>
<dbReference type="OrthoDB" id="614438at2759"/>
<comment type="subcellular location">
    <subcellularLocation>
        <location evidence="1">Nucleus</location>
    </subcellularLocation>
</comment>
<protein>
    <recommendedName>
        <fullName evidence="7">MADS-box domain-containing protein</fullName>
    </recommendedName>
</protein>
<sequence length="391" mass="41906">MPRGKLGMKLIENPKKRRATYKNRRDGLVKKTSQLATLCGVEALLICLDPKPADGGGASAVTTWPADREDVLELIKKYRETPADKVRHSFTAAAYYQEELAKQQRKLLKIEQCGPDKLNLQDWRLADLPPALRKAQQRIVALGGQVEDDGDVPSATTAMVAAPTPLADYNSFDLAFSVPDAGSMVTLYCYPPFDMLPQPEPLQPPCLAYHQMLLPGYTFQMLPPPPLIAPLDLGMAGTGTVDFPPFATNFSHGGATGPGFYDDFMPGFDATGGGVVYVDDYVAGSGQSFAAGHAGASYQHEHHLPAGVWPVSRLNNNPGPMDAAALPERNDFAVLPAPAAPPAAAAPPAPPPPPRPRPRRRAPGHLPPLRHISAHAVVAISFVRETIGGVK</sequence>
<feature type="domain" description="MADS-box" evidence="7">
    <location>
        <begin position="1"/>
        <end position="46"/>
    </location>
</feature>
<feature type="compositionally biased region" description="Pro residues" evidence="6">
    <location>
        <begin position="338"/>
        <end position="355"/>
    </location>
</feature>
<dbReference type="Gene3D" id="3.40.1810.10">
    <property type="entry name" value="Transcription factor, MADS-box"/>
    <property type="match status" value="1"/>
</dbReference>
<dbReference type="GO" id="GO:0003677">
    <property type="term" value="F:DNA binding"/>
    <property type="evidence" value="ECO:0007669"/>
    <property type="project" value="UniProtKB-KW"/>
</dbReference>
<name>A0A2T7DZV8_9POAL</name>
<evidence type="ECO:0000313" key="9">
    <source>
        <dbReference type="Proteomes" id="UP000244336"/>
    </source>
</evidence>
<evidence type="ECO:0000256" key="5">
    <source>
        <dbReference type="ARBA" id="ARBA00023242"/>
    </source>
</evidence>